<evidence type="ECO:0000256" key="3">
    <source>
        <dbReference type="ARBA" id="ARBA00022723"/>
    </source>
</evidence>
<evidence type="ECO:0000256" key="8">
    <source>
        <dbReference type="PIRSR" id="PIRSR622684-1"/>
    </source>
</evidence>
<dbReference type="InterPro" id="IPR000169">
    <property type="entry name" value="Pept_cys_AS"/>
</dbReference>
<feature type="compositionally biased region" description="Polar residues" evidence="11">
    <location>
        <begin position="1743"/>
        <end position="1755"/>
    </location>
</feature>
<evidence type="ECO:0000256" key="11">
    <source>
        <dbReference type="SAM" id="MobiDB-lite"/>
    </source>
</evidence>
<name>A0A310SG48_9HYME</name>
<keyword evidence="5" id="KW-0378">Hydrolase</keyword>
<keyword evidence="7" id="KW-0862">Zinc</keyword>
<dbReference type="Proteomes" id="UP000250275">
    <property type="component" value="Unassembled WGS sequence"/>
</dbReference>
<dbReference type="Pfam" id="PF00648">
    <property type="entry name" value="Peptidase_C2"/>
    <property type="match status" value="3"/>
</dbReference>
<comment type="similarity">
    <text evidence="1">Belongs to the peptidase C2 family.</text>
</comment>
<feature type="domain" description="Calpain catalytic" evidence="13">
    <location>
        <begin position="766"/>
        <end position="1014"/>
    </location>
</feature>
<dbReference type="SMART" id="SM00230">
    <property type="entry name" value="CysPc"/>
    <property type="match status" value="1"/>
</dbReference>
<feature type="domain" description="RanBP2-type" evidence="12">
    <location>
        <begin position="555"/>
        <end position="584"/>
    </location>
</feature>
<dbReference type="Pfam" id="PF00641">
    <property type="entry name" value="Zn_ribbon_RanBP"/>
    <property type="match status" value="6"/>
</dbReference>
<evidence type="ECO:0000256" key="2">
    <source>
        <dbReference type="ARBA" id="ARBA00022670"/>
    </source>
</evidence>
<dbReference type="PANTHER" id="PTHR10183">
    <property type="entry name" value="CALPAIN"/>
    <property type="match status" value="1"/>
</dbReference>
<evidence type="ECO:0000259" key="12">
    <source>
        <dbReference type="PROSITE" id="PS50199"/>
    </source>
</evidence>
<dbReference type="Gene3D" id="3.90.70.10">
    <property type="entry name" value="Cysteine proteinases"/>
    <property type="match status" value="1"/>
</dbReference>
<protein>
    <submittedName>
        <fullName evidence="14">Calpain-D</fullName>
    </submittedName>
</protein>
<dbReference type="Gene3D" id="2.30.30.380">
    <property type="entry name" value="Zn-finger domain of Sec23/24"/>
    <property type="match status" value="2"/>
</dbReference>
<dbReference type="InterPro" id="IPR036443">
    <property type="entry name" value="Znf_RanBP2_sf"/>
</dbReference>
<feature type="compositionally biased region" description="Basic and acidic residues" evidence="11">
    <location>
        <begin position="239"/>
        <end position="249"/>
    </location>
</feature>
<keyword evidence="15" id="KW-1185">Reference proteome</keyword>
<evidence type="ECO:0000256" key="10">
    <source>
        <dbReference type="PROSITE-ProRule" id="PRU00322"/>
    </source>
</evidence>
<reference evidence="14 15" key="1">
    <citation type="submission" date="2015-07" db="EMBL/GenBank/DDBJ databases">
        <title>The genome of Eufriesea mexicana.</title>
        <authorList>
            <person name="Pan H."/>
            <person name="Kapheim K."/>
        </authorList>
    </citation>
    <scope>NUCLEOTIDE SEQUENCE [LARGE SCALE GENOMIC DNA]</scope>
    <source>
        <strain evidence="14">0111107269</strain>
        <tissue evidence="14">Whole body</tissue>
    </source>
</reference>
<comment type="caution">
    <text evidence="9">Lacks conserved residue(s) required for the propagation of feature annotation.</text>
</comment>
<proteinExistence type="inferred from homology"/>
<feature type="region of interest" description="Disordered" evidence="11">
    <location>
        <begin position="1743"/>
        <end position="1767"/>
    </location>
</feature>
<evidence type="ECO:0000256" key="4">
    <source>
        <dbReference type="ARBA" id="ARBA00022771"/>
    </source>
</evidence>
<sequence length="1767" mass="194424">MGSIASVLQWHCSECALINPTESTRCARCGLTRLKSDEKANVRLNLSLEHKVPGRKEEGKQRDDEEGDTFSVSVPPILPPKLRLEKPAADDTRPTAYEYVKTDLIHRSEGNLILPNNHIKKSHHDSWNGKSYKKEPVKRCSSLPSLVTQWTCVRCLLDNSCSSGIICIACDANSSTAETDKRQIGARKSKKLNLRKTNRLKAASELLANILDGFNATSSSTNDARIINKDMAQLTSISRSERRQDREDWTLPPIETMESTTLSYTNTTDTSQRSPKRHSPSIYERVKSKVSRSLSNGSVVHKLSEHAIQRPTSLVVSESQQDDALWSCDNCTLDNAPGLEQCEACEAPRSPAPCSGVVISVPAWEPRALSSAGPLSYRRSFSDVESVTSVSQKKIVNRRSLNEDEPPAVPPHSVGFSTRPKYSYIGITDPDIPPPLPKKQNNKLGLVPTKAHSEATSPIGDVPNVSSLKRMWTCRKCSYAYNPLWSTGCDICRSSRSPPSLMQPSLITVTKDETSCSLHTQSPIVVSRDSVRYIPQKTATLATAESDLDDQVDPPSPVWTCKKCTLLNAASRTTCEACGGSKLKSIMHLEDATLRKGESWVCPSCTLRNPLSAQTCNACKTLADFLDVPKDSRFFGSRSPSPRLCSTPINSKVVTPRHRNSVRRNGSSIGDKRHSRIKDSTHGQWQCKLCTYENKSTNGICEMCQISKNLSQLPGEGPRIIESGINTLTIQRQESVVMENLRQIEEREALEKWERIVRYCKETNEPFVDDSFPPAPKSLYYNPAETKDNHVVQWRRPHQINVDSTVDSKLPWAVFRKPLPSDISQGVLGNCWLLSALAVLAESDELVKRVLVMRETCPEGAYQAKRKQLWVPLIEKAVAKIHGCYEALVSGRAIEGLATLTGAPCESVPLQPSALPSEDELDKDLIWAQLLSSRQAMFLMGASCGGGNMKVDEEEYQRKGLRPSWKGDWSDDSPIWTPQLREMLMPHGASDGVFWISFDDVLKYFDCIDICKTRVGWSEVRLRGTLPPLSSLRHLSCVLLTVLEPTETEFTLFQEGQRNSEKSQRSQLDLCVVVFRTRSPAAPEVGRLVEHSKRQVRGFVGCHKMLERDLYIVVCLAFNHWHTGMEDTSSYPEYVLAIHSSKRLLVEQISPPAFVLADAIISLTLAKGQRHEGREGMTAYYLTKGWAGLVVMVENRHVNKWIHVKCDCHESYNVVSTRGQLRTADSVPPLHRQVIIVLTQLEGSGGFSIAHRLTHRLANSGNLHDWGPPDTQHCPQIDTQVEGLHSPRLITPATGFNLTSAPFGSSNPASTLAFGTSSIPATTTGLSFGFNTTPATSAQTQSSGLLLGSNTTSTTTASSLFPAPTTSAPLFGGLTFGTPVSSTALTFGTPAATATTGNITFGTPTTTTTSLFGSSNLLGSKLVTGTTTTTTSTTNKGLGGLDVYSSNKGLSQGNINPAAVKENIWPPELLQTVEKFKEFVKEQKVLSSDIARGSARPLNRCAEDTASLMELLTTLAGSVQRDRSAADKLKQDTAKALQNAEIAQRTHDTPAGLQYENNAPLLFFMELADNFEHDLMLFRSQIETTEKHIQTMMTPKTLTPQGNFVLILIFIKIYSLLKVYSVAGKLQGVHSKVQQQKEQYLNFRKYVLKDNTNVFEDIKVDGKTSRNSIGKITSGPTPFSPGNKSFLSTALSSNRPGNYETRNSLVWGNTIPIPSATNITLSSSLKPPTASLTFNTASNLTAPLPTSESNSSFQLQKPPIGNKRGKY</sequence>
<feature type="domain" description="RanBP2-type" evidence="12">
    <location>
        <begin position="1"/>
        <end position="35"/>
    </location>
</feature>
<dbReference type="InterPro" id="IPR001300">
    <property type="entry name" value="Peptidase_C2_calpain_cat"/>
</dbReference>
<dbReference type="GO" id="GO:0005737">
    <property type="term" value="C:cytoplasm"/>
    <property type="evidence" value="ECO:0007669"/>
    <property type="project" value="TreeGrafter"/>
</dbReference>
<dbReference type="EMBL" id="KQ761546">
    <property type="protein sequence ID" value="OAD57401.1"/>
    <property type="molecule type" value="Genomic_DNA"/>
</dbReference>
<dbReference type="CDD" id="cd00044">
    <property type="entry name" value="CysPc"/>
    <property type="match status" value="1"/>
</dbReference>
<feature type="domain" description="RanBP2-type" evidence="12">
    <location>
        <begin position="322"/>
        <end position="351"/>
    </location>
</feature>
<evidence type="ECO:0000259" key="13">
    <source>
        <dbReference type="PROSITE" id="PS50203"/>
    </source>
</evidence>
<keyword evidence="2" id="KW-0645">Protease</keyword>
<feature type="active site" evidence="8">
    <location>
        <position position="831"/>
    </location>
</feature>
<dbReference type="PROSITE" id="PS01358">
    <property type="entry name" value="ZF_RANBP2_1"/>
    <property type="match status" value="5"/>
</dbReference>
<dbReference type="PROSITE" id="PS50199">
    <property type="entry name" value="ZF_RANBP2_2"/>
    <property type="match status" value="5"/>
</dbReference>
<feature type="domain" description="RanBP2-type" evidence="12">
    <location>
        <begin position="595"/>
        <end position="621"/>
    </location>
</feature>
<evidence type="ECO:0000256" key="5">
    <source>
        <dbReference type="ARBA" id="ARBA00022801"/>
    </source>
</evidence>
<keyword evidence="3" id="KW-0479">Metal-binding</keyword>
<evidence type="ECO:0000256" key="9">
    <source>
        <dbReference type="PROSITE-ProRule" id="PRU00239"/>
    </source>
</evidence>
<dbReference type="OrthoDB" id="2538017at2759"/>
<dbReference type="SUPFAM" id="SSF90209">
    <property type="entry name" value="Ran binding protein zinc finger-like"/>
    <property type="match status" value="3"/>
</dbReference>
<accession>A0A310SG48</accession>
<evidence type="ECO:0000313" key="15">
    <source>
        <dbReference type="Proteomes" id="UP000250275"/>
    </source>
</evidence>
<feature type="compositionally biased region" description="Basic and acidic residues" evidence="11">
    <location>
        <begin position="48"/>
        <end position="63"/>
    </location>
</feature>
<keyword evidence="4 10" id="KW-0863">Zinc-finger</keyword>
<evidence type="ECO:0000256" key="1">
    <source>
        <dbReference type="ARBA" id="ARBA00007623"/>
    </source>
</evidence>
<dbReference type="GO" id="GO:0006508">
    <property type="term" value="P:proteolysis"/>
    <property type="evidence" value="ECO:0007669"/>
    <property type="project" value="UniProtKB-KW"/>
</dbReference>
<dbReference type="SMART" id="SM00547">
    <property type="entry name" value="ZnF_RBZ"/>
    <property type="match status" value="7"/>
</dbReference>
<dbReference type="InterPro" id="IPR038765">
    <property type="entry name" value="Papain-like_cys_pep_sf"/>
</dbReference>
<keyword evidence="6" id="KW-0788">Thiol protease</keyword>
<evidence type="ECO:0000256" key="6">
    <source>
        <dbReference type="ARBA" id="ARBA00022807"/>
    </source>
</evidence>
<evidence type="ECO:0000256" key="7">
    <source>
        <dbReference type="ARBA" id="ARBA00022833"/>
    </source>
</evidence>
<feature type="domain" description="RanBP2-type" evidence="12">
    <location>
        <begin position="681"/>
        <end position="710"/>
    </location>
</feature>
<feature type="region of interest" description="Disordered" evidence="11">
    <location>
        <begin position="48"/>
        <end position="75"/>
    </location>
</feature>
<gene>
    <name evidence="14" type="ORF">WN48_02147</name>
</gene>
<dbReference type="Gene3D" id="6.10.140.1350">
    <property type="match status" value="1"/>
</dbReference>
<dbReference type="PROSITE" id="PS00139">
    <property type="entry name" value="THIOL_PROTEASE_CYS"/>
    <property type="match status" value="1"/>
</dbReference>
<dbReference type="PROSITE" id="PS50203">
    <property type="entry name" value="CALPAIN_CAT"/>
    <property type="match status" value="1"/>
</dbReference>
<dbReference type="InterPro" id="IPR022684">
    <property type="entry name" value="Calpain_cysteine_protease"/>
</dbReference>
<dbReference type="InterPro" id="IPR001876">
    <property type="entry name" value="Znf_RanBP2"/>
</dbReference>
<feature type="compositionally biased region" description="Low complexity" evidence="11">
    <location>
        <begin position="256"/>
        <end position="271"/>
    </location>
</feature>
<evidence type="ECO:0000313" key="14">
    <source>
        <dbReference type="EMBL" id="OAD57401.1"/>
    </source>
</evidence>
<dbReference type="GO" id="GO:0004198">
    <property type="term" value="F:calcium-dependent cysteine-type endopeptidase activity"/>
    <property type="evidence" value="ECO:0007669"/>
    <property type="project" value="InterPro"/>
</dbReference>
<dbReference type="GO" id="GO:0008270">
    <property type="term" value="F:zinc ion binding"/>
    <property type="evidence" value="ECO:0007669"/>
    <property type="project" value="UniProtKB-KW"/>
</dbReference>
<dbReference type="PANTHER" id="PTHR10183:SF382">
    <property type="entry name" value="CALPAIN-15"/>
    <property type="match status" value="1"/>
</dbReference>
<organism evidence="14 15">
    <name type="scientific">Eufriesea mexicana</name>
    <dbReference type="NCBI Taxonomy" id="516756"/>
    <lineage>
        <taxon>Eukaryota</taxon>
        <taxon>Metazoa</taxon>
        <taxon>Ecdysozoa</taxon>
        <taxon>Arthropoda</taxon>
        <taxon>Hexapoda</taxon>
        <taxon>Insecta</taxon>
        <taxon>Pterygota</taxon>
        <taxon>Neoptera</taxon>
        <taxon>Endopterygota</taxon>
        <taxon>Hymenoptera</taxon>
        <taxon>Apocrita</taxon>
        <taxon>Aculeata</taxon>
        <taxon>Apoidea</taxon>
        <taxon>Anthophila</taxon>
        <taxon>Apidae</taxon>
        <taxon>Eufriesea</taxon>
    </lineage>
</organism>
<feature type="region of interest" description="Disordered" evidence="11">
    <location>
        <begin position="237"/>
        <end position="284"/>
    </location>
</feature>
<dbReference type="Pfam" id="PF15967">
    <property type="entry name" value="Nucleoporin_FG2"/>
    <property type="match status" value="1"/>
</dbReference>
<dbReference type="SUPFAM" id="SSF54001">
    <property type="entry name" value="Cysteine proteinases"/>
    <property type="match status" value="1"/>
</dbReference>
<dbReference type="Gene3D" id="4.10.1060.10">
    <property type="entry name" value="Zinc finger, RanBP2-type"/>
    <property type="match status" value="2"/>
</dbReference>